<protein>
    <submittedName>
        <fullName evidence="2">Uncharacterized protein</fullName>
    </submittedName>
</protein>
<feature type="compositionally biased region" description="Polar residues" evidence="1">
    <location>
        <begin position="62"/>
        <end position="73"/>
    </location>
</feature>
<sequence>METFASNTVPVTLTVTILPTSTATTITSLPPRHQSFAREERWERALELVQLKRRRMRVKSVYKQTGNRANQSGGERDVEARVSGWLAGKGTMGGG</sequence>
<evidence type="ECO:0000256" key="1">
    <source>
        <dbReference type="SAM" id="MobiDB-lite"/>
    </source>
</evidence>
<proteinExistence type="predicted"/>
<reference evidence="2" key="1">
    <citation type="submission" date="2023-11" db="EMBL/GenBank/DDBJ databases">
        <title>Genome assemblies of two species of porcelain crab, Petrolisthes cinctipes and Petrolisthes manimaculis (Anomura: Porcellanidae).</title>
        <authorList>
            <person name="Angst P."/>
        </authorList>
    </citation>
    <scope>NUCLEOTIDE SEQUENCE</scope>
    <source>
        <strain evidence="2">PB745_02</strain>
        <tissue evidence="2">Gill</tissue>
    </source>
</reference>
<evidence type="ECO:0000313" key="2">
    <source>
        <dbReference type="EMBL" id="KAK4322560.1"/>
    </source>
</evidence>
<accession>A0AAE1Q9A1</accession>
<gene>
    <name evidence="2" type="ORF">Pmani_006686</name>
</gene>
<evidence type="ECO:0000313" key="3">
    <source>
        <dbReference type="Proteomes" id="UP001292094"/>
    </source>
</evidence>
<dbReference type="AlphaFoldDB" id="A0AAE1Q9A1"/>
<dbReference type="Proteomes" id="UP001292094">
    <property type="component" value="Unassembled WGS sequence"/>
</dbReference>
<dbReference type="EMBL" id="JAWZYT010000512">
    <property type="protein sequence ID" value="KAK4322560.1"/>
    <property type="molecule type" value="Genomic_DNA"/>
</dbReference>
<keyword evidence="3" id="KW-1185">Reference proteome</keyword>
<feature type="region of interest" description="Disordered" evidence="1">
    <location>
        <begin position="62"/>
        <end position="95"/>
    </location>
</feature>
<name>A0AAE1Q9A1_9EUCA</name>
<comment type="caution">
    <text evidence="2">The sequence shown here is derived from an EMBL/GenBank/DDBJ whole genome shotgun (WGS) entry which is preliminary data.</text>
</comment>
<organism evidence="2 3">
    <name type="scientific">Petrolisthes manimaculis</name>
    <dbReference type="NCBI Taxonomy" id="1843537"/>
    <lineage>
        <taxon>Eukaryota</taxon>
        <taxon>Metazoa</taxon>
        <taxon>Ecdysozoa</taxon>
        <taxon>Arthropoda</taxon>
        <taxon>Crustacea</taxon>
        <taxon>Multicrustacea</taxon>
        <taxon>Malacostraca</taxon>
        <taxon>Eumalacostraca</taxon>
        <taxon>Eucarida</taxon>
        <taxon>Decapoda</taxon>
        <taxon>Pleocyemata</taxon>
        <taxon>Anomura</taxon>
        <taxon>Galatheoidea</taxon>
        <taxon>Porcellanidae</taxon>
        <taxon>Petrolisthes</taxon>
    </lineage>
</organism>